<dbReference type="AlphaFoldDB" id="A0A6G1JJQ0"/>
<reference evidence="1" key="1">
    <citation type="journal article" date="2020" name="Stud. Mycol.">
        <title>101 Dothideomycetes genomes: a test case for predicting lifestyles and emergence of pathogens.</title>
        <authorList>
            <person name="Haridas S."/>
            <person name="Albert R."/>
            <person name="Binder M."/>
            <person name="Bloem J."/>
            <person name="Labutti K."/>
            <person name="Salamov A."/>
            <person name="Andreopoulos B."/>
            <person name="Baker S."/>
            <person name="Barry K."/>
            <person name="Bills G."/>
            <person name="Bluhm B."/>
            <person name="Cannon C."/>
            <person name="Castanera R."/>
            <person name="Culley D."/>
            <person name="Daum C."/>
            <person name="Ezra D."/>
            <person name="Gonzalez J."/>
            <person name="Henrissat B."/>
            <person name="Kuo A."/>
            <person name="Liang C."/>
            <person name="Lipzen A."/>
            <person name="Lutzoni F."/>
            <person name="Magnuson J."/>
            <person name="Mondo S."/>
            <person name="Nolan M."/>
            <person name="Ohm R."/>
            <person name="Pangilinan J."/>
            <person name="Park H.-J."/>
            <person name="Ramirez L."/>
            <person name="Alfaro M."/>
            <person name="Sun H."/>
            <person name="Tritt A."/>
            <person name="Yoshinaga Y."/>
            <person name="Zwiers L.-H."/>
            <person name="Turgeon B."/>
            <person name="Goodwin S."/>
            <person name="Spatafora J."/>
            <person name="Crous P."/>
            <person name="Grigoriev I."/>
        </authorList>
    </citation>
    <scope>NUCLEOTIDE SEQUENCE</scope>
    <source>
        <strain evidence="1">CBS 122367</strain>
    </source>
</reference>
<dbReference type="EMBL" id="MU005571">
    <property type="protein sequence ID" value="KAF2690383.1"/>
    <property type="molecule type" value="Genomic_DNA"/>
</dbReference>
<sequence>MWVSPRPGRAICSHLGRTDVNRLRGSSILHDSLRPLLPIPARLRGRGIYAGPSCFSLLRGDVGSIAAYNETLQFREAAPSFTLLAADEADRTTRMATSCSTSLIAPSQSMTFLEYVPKTKPKTKPKAKPKAESMSTAHINGNSSLEAAPAGADEGWLDIDGFLMPDLDASPSVDTRVAAQFTELDEPLSLGQVDGLGASAAWEC</sequence>
<protein>
    <submittedName>
        <fullName evidence="1">Uncharacterized protein</fullName>
    </submittedName>
</protein>
<evidence type="ECO:0000313" key="2">
    <source>
        <dbReference type="Proteomes" id="UP000799291"/>
    </source>
</evidence>
<accession>A0A6G1JJQ0</accession>
<name>A0A6G1JJQ0_9PLEO</name>
<gene>
    <name evidence="1" type="ORF">K458DRAFT_102504</name>
</gene>
<keyword evidence="2" id="KW-1185">Reference proteome</keyword>
<proteinExistence type="predicted"/>
<evidence type="ECO:0000313" key="1">
    <source>
        <dbReference type="EMBL" id="KAF2690383.1"/>
    </source>
</evidence>
<organism evidence="1 2">
    <name type="scientific">Lentithecium fluviatile CBS 122367</name>
    <dbReference type="NCBI Taxonomy" id="1168545"/>
    <lineage>
        <taxon>Eukaryota</taxon>
        <taxon>Fungi</taxon>
        <taxon>Dikarya</taxon>
        <taxon>Ascomycota</taxon>
        <taxon>Pezizomycotina</taxon>
        <taxon>Dothideomycetes</taxon>
        <taxon>Pleosporomycetidae</taxon>
        <taxon>Pleosporales</taxon>
        <taxon>Massarineae</taxon>
        <taxon>Lentitheciaceae</taxon>
        <taxon>Lentithecium</taxon>
    </lineage>
</organism>
<dbReference type="Proteomes" id="UP000799291">
    <property type="component" value="Unassembled WGS sequence"/>
</dbReference>